<gene>
    <name evidence="8" type="ORF">EZS27_033753</name>
</gene>
<proteinExistence type="predicted"/>
<dbReference type="InterPro" id="IPR038570">
    <property type="entry name" value="HicA_sf"/>
</dbReference>
<dbReference type="InterPro" id="IPR012933">
    <property type="entry name" value="HicA_mRNA_interferase"/>
</dbReference>
<keyword evidence="3" id="KW-0255">Endonuclease</keyword>
<dbReference type="SUPFAM" id="SSF54786">
    <property type="entry name" value="YcfA/nrd intein domain"/>
    <property type="match status" value="1"/>
</dbReference>
<evidence type="ECO:0000256" key="6">
    <source>
        <dbReference type="ARBA" id="ARBA00023016"/>
    </source>
</evidence>
<dbReference type="EMBL" id="SNRY01005096">
    <property type="protein sequence ID" value="KAA6315851.1"/>
    <property type="molecule type" value="Genomic_DNA"/>
</dbReference>
<evidence type="ECO:0000256" key="3">
    <source>
        <dbReference type="ARBA" id="ARBA00022759"/>
    </source>
</evidence>
<dbReference type="AlphaFoldDB" id="A0A5J4Q4Z8"/>
<evidence type="ECO:0000256" key="1">
    <source>
        <dbReference type="ARBA" id="ARBA00022649"/>
    </source>
</evidence>
<feature type="compositionally biased region" description="Basic and acidic residues" evidence="7">
    <location>
        <begin position="41"/>
        <end position="54"/>
    </location>
</feature>
<evidence type="ECO:0000256" key="4">
    <source>
        <dbReference type="ARBA" id="ARBA00022801"/>
    </source>
</evidence>
<dbReference type="Pfam" id="PF07927">
    <property type="entry name" value="HicA_toxin"/>
    <property type="match status" value="1"/>
</dbReference>
<keyword evidence="2" id="KW-0540">Nuclease</keyword>
<organism evidence="8">
    <name type="scientific">termite gut metagenome</name>
    <dbReference type="NCBI Taxonomy" id="433724"/>
    <lineage>
        <taxon>unclassified sequences</taxon>
        <taxon>metagenomes</taxon>
        <taxon>organismal metagenomes</taxon>
    </lineage>
</organism>
<dbReference type="GO" id="GO:0003729">
    <property type="term" value="F:mRNA binding"/>
    <property type="evidence" value="ECO:0007669"/>
    <property type="project" value="InterPro"/>
</dbReference>
<evidence type="ECO:0000256" key="2">
    <source>
        <dbReference type="ARBA" id="ARBA00022722"/>
    </source>
</evidence>
<feature type="region of interest" description="Disordered" evidence="7">
    <location>
        <begin position="41"/>
        <end position="60"/>
    </location>
</feature>
<dbReference type="Gene3D" id="3.30.920.30">
    <property type="entry name" value="Hypothetical protein"/>
    <property type="match status" value="1"/>
</dbReference>
<keyword evidence="6" id="KW-0346">Stress response</keyword>
<name>A0A5J4Q4Z8_9ZZZZ</name>
<evidence type="ECO:0000313" key="8">
    <source>
        <dbReference type="EMBL" id="KAA6315851.1"/>
    </source>
</evidence>
<evidence type="ECO:0000256" key="7">
    <source>
        <dbReference type="SAM" id="MobiDB-lite"/>
    </source>
</evidence>
<evidence type="ECO:0008006" key="9">
    <source>
        <dbReference type="Google" id="ProtNLM"/>
    </source>
</evidence>
<protein>
    <recommendedName>
        <fullName evidence="9">Type II toxin-antitoxin system HicA family toxin</fullName>
    </recommendedName>
</protein>
<keyword evidence="4" id="KW-0378">Hydrolase</keyword>
<comment type="caution">
    <text evidence="8">The sequence shown here is derived from an EMBL/GenBank/DDBJ whole genome shotgun (WGS) entry which is preliminary data.</text>
</comment>
<dbReference type="GO" id="GO:0016787">
    <property type="term" value="F:hydrolase activity"/>
    <property type="evidence" value="ECO:0007669"/>
    <property type="project" value="UniProtKB-KW"/>
</dbReference>
<dbReference type="GO" id="GO:0004519">
    <property type="term" value="F:endonuclease activity"/>
    <property type="evidence" value="ECO:0007669"/>
    <property type="project" value="UniProtKB-KW"/>
</dbReference>
<reference evidence="8" key="1">
    <citation type="submission" date="2019-03" db="EMBL/GenBank/DDBJ databases">
        <title>Single cell metagenomics reveals metabolic interactions within the superorganism composed of flagellate Streblomastix strix and complex community of Bacteroidetes bacteria on its surface.</title>
        <authorList>
            <person name="Treitli S.C."/>
            <person name="Kolisko M."/>
            <person name="Husnik F."/>
            <person name="Keeling P."/>
            <person name="Hampl V."/>
        </authorList>
    </citation>
    <scope>NUCLEOTIDE SEQUENCE</scope>
    <source>
        <strain evidence="8">STM</strain>
    </source>
</reference>
<sequence>MKVSELRRRLEKAGCYVIRNGGNHDWYFSPITKQSFPVSRHMSEEVPRGTEHNIKKQAGV</sequence>
<keyword evidence="5" id="KW-0694">RNA-binding</keyword>
<keyword evidence="1" id="KW-1277">Toxin-antitoxin system</keyword>
<evidence type="ECO:0000256" key="5">
    <source>
        <dbReference type="ARBA" id="ARBA00022884"/>
    </source>
</evidence>
<accession>A0A5J4Q4Z8</accession>